<proteinExistence type="predicted"/>
<dbReference type="AlphaFoldDB" id="A0A317T383"/>
<dbReference type="InterPro" id="IPR036280">
    <property type="entry name" value="Multihaem_cyt_sf"/>
</dbReference>
<dbReference type="NCBIfam" id="NF038038">
    <property type="entry name" value="cytoc_DsrJ"/>
    <property type="match status" value="1"/>
</dbReference>
<comment type="caution">
    <text evidence="1">The sequence shown here is derived from an EMBL/GenBank/DDBJ whole genome shotgun (WGS) entry which is preliminary data.</text>
</comment>
<evidence type="ECO:0000313" key="2">
    <source>
        <dbReference type="Proteomes" id="UP000246278"/>
    </source>
</evidence>
<keyword evidence="2" id="KW-1185">Reference proteome</keyword>
<reference evidence="2" key="1">
    <citation type="submission" date="2017-10" db="EMBL/GenBank/DDBJ databases">
        <authorList>
            <person name="Gaisin V.A."/>
            <person name="Rysina M.S."/>
            <person name="Grouzdev D.S."/>
        </authorList>
    </citation>
    <scope>NUCLEOTIDE SEQUENCE [LARGE SCALE GENOMIC DNA]</scope>
    <source>
        <strain evidence="2">V1</strain>
    </source>
</reference>
<dbReference type="InterPro" id="IPR047668">
    <property type="entry name" value="DsrJ"/>
</dbReference>
<dbReference type="SUPFAM" id="SSF48695">
    <property type="entry name" value="Multiheme cytochromes"/>
    <property type="match status" value="1"/>
</dbReference>
<dbReference type="EMBL" id="PDNZ01000009">
    <property type="protein sequence ID" value="PWW81219.1"/>
    <property type="molecule type" value="Genomic_DNA"/>
</dbReference>
<protein>
    <submittedName>
        <fullName evidence="1">Sulfur reduction protein DsrJ</fullName>
    </submittedName>
</protein>
<dbReference type="OrthoDB" id="9790557at2"/>
<name>A0A317T383_9CHLB</name>
<accession>A0A317T383</accession>
<gene>
    <name evidence="1" type="ORF">CR164_11395</name>
</gene>
<dbReference type="Proteomes" id="UP000246278">
    <property type="component" value="Unassembled WGS sequence"/>
</dbReference>
<organism evidence="1 2">
    <name type="scientific">Prosthecochloris marina</name>
    <dbReference type="NCBI Taxonomy" id="2017681"/>
    <lineage>
        <taxon>Bacteria</taxon>
        <taxon>Pseudomonadati</taxon>
        <taxon>Chlorobiota</taxon>
        <taxon>Chlorobiia</taxon>
        <taxon>Chlorobiales</taxon>
        <taxon>Chlorobiaceae</taxon>
        <taxon>Prosthecochloris</taxon>
    </lineage>
</organism>
<sequence length="114" mass="13042">MLVFGGLALFFFAVTYAFWQEGEAKKISTPVAKGPGEHCVESREYMRENHMLLLNEWRHSAVREGERIHVTPDGREFEKSLNTCFQCHGSRGFCINCHTYAGAKPNCYGCHHEM</sequence>
<evidence type="ECO:0000313" key="1">
    <source>
        <dbReference type="EMBL" id="PWW81219.1"/>
    </source>
</evidence>